<keyword evidence="3" id="KW-1185">Reference proteome</keyword>
<feature type="chain" id="PRO_5002371222" evidence="1">
    <location>
        <begin position="21"/>
        <end position="92"/>
    </location>
</feature>
<evidence type="ECO:0000313" key="3">
    <source>
        <dbReference type="Proteomes" id="UP000008022"/>
    </source>
</evidence>
<dbReference type="AlphaFoldDB" id="A0A0E0QCX3"/>
<reference evidence="2" key="2">
    <citation type="submission" date="2015-06" db="UniProtKB">
        <authorList>
            <consortium name="EnsemblPlants"/>
        </authorList>
    </citation>
    <scope>IDENTIFICATION</scope>
</reference>
<protein>
    <submittedName>
        <fullName evidence="2">Uncharacterized protein</fullName>
    </submittedName>
</protein>
<sequence length="92" mass="9954">MSTTGRALLVALAAVLLVTGDALLAPAGGQEQYTKAPAEAHKGYSIVPGLFSAQECNYFESTQIPSIRKFLHQYDPLGIRFVFLITVHMMAV</sequence>
<accession>A0A0E0QCX3</accession>
<dbReference type="EnsemblPlants" id="ORUFI07G27700.1">
    <property type="protein sequence ID" value="ORUFI07G27700.1"/>
    <property type="gene ID" value="ORUFI07G27700"/>
</dbReference>
<dbReference type="Gramene" id="ORUFI07G27700.1">
    <property type="protein sequence ID" value="ORUFI07G27700.1"/>
    <property type="gene ID" value="ORUFI07G27700"/>
</dbReference>
<evidence type="ECO:0000256" key="1">
    <source>
        <dbReference type="SAM" id="SignalP"/>
    </source>
</evidence>
<dbReference type="OMA" id="ECNYFES"/>
<feature type="signal peptide" evidence="1">
    <location>
        <begin position="1"/>
        <end position="20"/>
    </location>
</feature>
<evidence type="ECO:0000313" key="2">
    <source>
        <dbReference type="EnsemblPlants" id="ORUFI07G27700.1"/>
    </source>
</evidence>
<dbReference type="HOGENOM" id="CLU_2417141_0_0_1"/>
<keyword evidence="1" id="KW-0732">Signal</keyword>
<dbReference type="Proteomes" id="UP000008022">
    <property type="component" value="Unassembled WGS sequence"/>
</dbReference>
<organism evidence="2 3">
    <name type="scientific">Oryza rufipogon</name>
    <name type="common">Brownbeard rice</name>
    <name type="synonym">Asian wild rice</name>
    <dbReference type="NCBI Taxonomy" id="4529"/>
    <lineage>
        <taxon>Eukaryota</taxon>
        <taxon>Viridiplantae</taxon>
        <taxon>Streptophyta</taxon>
        <taxon>Embryophyta</taxon>
        <taxon>Tracheophyta</taxon>
        <taxon>Spermatophyta</taxon>
        <taxon>Magnoliopsida</taxon>
        <taxon>Liliopsida</taxon>
        <taxon>Poales</taxon>
        <taxon>Poaceae</taxon>
        <taxon>BOP clade</taxon>
        <taxon>Oryzoideae</taxon>
        <taxon>Oryzeae</taxon>
        <taxon>Oryzinae</taxon>
        <taxon>Oryza</taxon>
    </lineage>
</organism>
<proteinExistence type="predicted"/>
<name>A0A0E0QCX3_ORYRU</name>
<reference evidence="3" key="1">
    <citation type="submission" date="2013-06" db="EMBL/GenBank/DDBJ databases">
        <authorList>
            <person name="Zhao Q."/>
        </authorList>
    </citation>
    <scope>NUCLEOTIDE SEQUENCE</scope>
    <source>
        <strain evidence="3">cv. W1943</strain>
    </source>
</reference>